<comment type="cofactor">
    <cofactor evidence="1">
        <name>Mg(2+)</name>
        <dbReference type="ChEBI" id="CHEBI:18420"/>
    </cofactor>
</comment>
<evidence type="ECO:0000256" key="1">
    <source>
        <dbReference type="RuleBase" id="RU363044"/>
    </source>
</evidence>
<feature type="domain" description="Helitron helicase-like" evidence="3">
    <location>
        <begin position="2"/>
        <end position="167"/>
    </location>
</feature>
<dbReference type="InterPro" id="IPR010285">
    <property type="entry name" value="DNA_helicase_pif1-like_DEAD"/>
</dbReference>
<evidence type="ECO:0000259" key="4">
    <source>
        <dbReference type="Pfam" id="PF21530"/>
    </source>
</evidence>
<dbReference type="SUPFAM" id="SSF52540">
    <property type="entry name" value="P-loop containing nucleoside triphosphate hydrolases"/>
    <property type="match status" value="2"/>
</dbReference>
<keyword evidence="1" id="KW-0547">Nucleotide-binding</keyword>
<comment type="catalytic activity">
    <reaction evidence="1">
        <text>ATP + H2O = ADP + phosphate + H(+)</text>
        <dbReference type="Rhea" id="RHEA:13065"/>
        <dbReference type="ChEBI" id="CHEBI:15377"/>
        <dbReference type="ChEBI" id="CHEBI:15378"/>
        <dbReference type="ChEBI" id="CHEBI:30616"/>
        <dbReference type="ChEBI" id="CHEBI:43474"/>
        <dbReference type="ChEBI" id="CHEBI:456216"/>
        <dbReference type="EC" id="5.6.2.3"/>
    </reaction>
</comment>
<dbReference type="GO" id="GO:0005524">
    <property type="term" value="F:ATP binding"/>
    <property type="evidence" value="ECO:0007669"/>
    <property type="project" value="UniProtKB-KW"/>
</dbReference>
<sequence length="1079" mass="123616">MLHIGRLLQQYSVETYIKLETSRLEFHKHRQQNLRTEVYKGLMDTIIGGETSASNIGKRIILPASFIGGPRDMRRRYMDAMSLVQRYGKPDIFLTMTCNPSWPEIKKHLADEDEIQNRPDLVSRVFRAKIEQLKDDLFKKNLFGEVAAYTYVIEFHKRGLPHAHFLIILKQRSKMFSPEAYDRIVSAELPDPKESPYLHSLVLKHMVHGPCGLLNPNSPCMRQNRKCRNNYPKDFSAYTKHGRNSYPIYRRRNDGRSVIIRNHTLDNRWIVPYNAYLLAKFDCHINVEICSGIEAVKYIYKYIYKGHDKVMYQITSQQTENIIDEIRNFQSARWICAPEAMWRIFAFDLTNIHPSVMTMHLHLQNHQSISFAENQTLDDVLANERNSRTMLTEFFSMNQTNKRAQDLNCLYKEFPKYFTWDEGDRIWMDRKRGEVIGRVNTAHPIEGERYYLRMLLMHVRKPTSFDDLKSVHGHISSTYKEAAEVRGLLQVNNGFDECLSEALVYNMPSSLRQLFAVLLVHSPPTNPRALWLKYRNHLSEDIQKNLALSNEQVQIQVLRLIDQYMQIMGKNIDDYNLTDIPYHLLCSDSCTKDIETEYQIPVSDEDLASVSMLNKAQRSAFDRIIEKLNRNIPGVFFIDGPGGTGKSFLYKALLATVRSRGHIALATATSGAAASLLPGGRTAHSRFKIPLHQDNSQTCNISKQSSIGKLLKLAKLIIWDEAAMAKKYAIESFDTMLRDILDSDVIFDGKTIVFGGDFRQTLPVVQKGQKEDYISASLINSYIWPYLEKIQLTENMRARLDPQFSDLLLRIGNGTQPTVGDSRIQLPSSILIPFVDDAASLDELISAVYPSLTDFIYNTSAVINRAILTTTNEFVHHINNLLIQRFPGQETRYISFNQTIDPSKQADHGDFLNTIQPPGLPPHELILKPYCPIILLRNLNPAEGLCNGTRLTCLNFARNLIHAQIASGNHIGKQVFIPRIPLHSSNDESYPIPFKRTQFPISLCFAMTINKSQGQTLDFVGIYLKEPVFSHGQLYVAMSRARTAKKLKILIRPVTLECIPQNTTRNIVYQEILTAATLT</sequence>
<dbReference type="RefSeq" id="XP_027072141.2">
    <property type="nucleotide sequence ID" value="XM_027216340.2"/>
</dbReference>
<keyword evidence="1" id="KW-0233">DNA recombination</keyword>
<reference evidence="5" key="1">
    <citation type="journal article" date="2025" name="Foods">
        <title>Unveiling the Microbial Signatures of Arabica Coffee Cherries: Insights into Ripeness Specific Diversity, Functional Traits, and Implications for Quality and Safety.</title>
        <authorList>
            <consortium name="RefSeq"/>
            <person name="Tenea G.N."/>
            <person name="Cifuentes V."/>
            <person name="Reyes P."/>
            <person name="Cevallos-Vallejos M."/>
        </authorList>
    </citation>
    <scope>NUCLEOTIDE SEQUENCE [LARGE SCALE GENOMIC DNA]</scope>
</reference>
<keyword evidence="1" id="KW-0347">Helicase</keyword>
<dbReference type="GO" id="GO:0000723">
    <property type="term" value="P:telomere maintenance"/>
    <property type="evidence" value="ECO:0007669"/>
    <property type="project" value="InterPro"/>
</dbReference>
<dbReference type="Pfam" id="PF05970">
    <property type="entry name" value="PIF1"/>
    <property type="match status" value="1"/>
</dbReference>
<keyword evidence="1" id="KW-0234">DNA repair</keyword>
<evidence type="ECO:0000259" key="2">
    <source>
        <dbReference type="Pfam" id="PF05970"/>
    </source>
</evidence>
<keyword evidence="1" id="KW-0067">ATP-binding</keyword>
<gene>
    <name evidence="6" type="primary">LOC113696963</name>
</gene>
<dbReference type="GO" id="GO:0043139">
    <property type="term" value="F:5'-3' DNA helicase activity"/>
    <property type="evidence" value="ECO:0007669"/>
    <property type="project" value="UniProtKB-EC"/>
</dbReference>
<dbReference type="GO" id="GO:0016787">
    <property type="term" value="F:hydrolase activity"/>
    <property type="evidence" value="ECO:0007669"/>
    <property type="project" value="UniProtKB-KW"/>
</dbReference>
<dbReference type="Proteomes" id="UP001652660">
    <property type="component" value="Chromosome 6c"/>
</dbReference>
<protein>
    <recommendedName>
        <fullName evidence="1">ATP-dependent DNA helicase</fullName>
        <ecNumber evidence="1">5.6.2.3</ecNumber>
    </recommendedName>
</protein>
<feature type="domain" description="DNA helicase Pif1-like DEAD-box helicase" evidence="2">
    <location>
        <begin position="612"/>
        <end position="817"/>
    </location>
</feature>
<dbReference type="GO" id="GO:0006310">
    <property type="term" value="P:DNA recombination"/>
    <property type="evidence" value="ECO:0007669"/>
    <property type="project" value="UniProtKB-KW"/>
</dbReference>
<dbReference type="InterPro" id="IPR049163">
    <property type="entry name" value="Pif1-like_2B_dom"/>
</dbReference>
<dbReference type="Pfam" id="PF21530">
    <property type="entry name" value="Pif1_2B_dom"/>
    <property type="match status" value="1"/>
</dbReference>
<dbReference type="InterPro" id="IPR027417">
    <property type="entry name" value="P-loop_NTPase"/>
</dbReference>
<dbReference type="OrthoDB" id="1301806at2759"/>
<proteinExistence type="inferred from homology"/>
<reference evidence="6" key="2">
    <citation type="submission" date="2025-08" db="UniProtKB">
        <authorList>
            <consortium name="RefSeq"/>
        </authorList>
    </citation>
    <scope>IDENTIFICATION</scope>
    <source>
        <tissue evidence="6">Leaves</tissue>
    </source>
</reference>
<evidence type="ECO:0000313" key="5">
    <source>
        <dbReference type="Proteomes" id="UP001652660"/>
    </source>
</evidence>
<dbReference type="Gene3D" id="3.40.50.300">
    <property type="entry name" value="P-loop containing nucleotide triphosphate hydrolases"/>
    <property type="match status" value="2"/>
</dbReference>
<dbReference type="GeneID" id="113696963"/>
<dbReference type="CDD" id="cd18809">
    <property type="entry name" value="SF1_C_RecD"/>
    <property type="match status" value="1"/>
</dbReference>
<dbReference type="PANTHER" id="PTHR10492:SF100">
    <property type="entry name" value="ATP-DEPENDENT DNA HELICASE"/>
    <property type="match status" value="1"/>
</dbReference>
<comment type="similarity">
    <text evidence="1">Belongs to the helicase family.</text>
</comment>
<dbReference type="AlphaFoldDB" id="A0A6P6T2K2"/>
<accession>A0A6P6T2K2</accession>
<evidence type="ECO:0000259" key="3">
    <source>
        <dbReference type="Pfam" id="PF14214"/>
    </source>
</evidence>
<keyword evidence="1" id="KW-0227">DNA damage</keyword>
<organism evidence="5 6">
    <name type="scientific">Coffea arabica</name>
    <name type="common">Arabian coffee</name>
    <dbReference type="NCBI Taxonomy" id="13443"/>
    <lineage>
        <taxon>Eukaryota</taxon>
        <taxon>Viridiplantae</taxon>
        <taxon>Streptophyta</taxon>
        <taxon>Embryophyta</taxon>
        <taxon>Tracheophyta</taxon>
        <taxon>Spermatophyta</taxon>
        <taxon>Magnoliopsida</taxon>
        <taxon>eudicotyledons</taxon>
        <taxon>Gunneridae</taxon>
        <taxon>Pentapetalae</taxon>
        <taxon>asterids</taxon>
        <taxon>lamiids</taxon>
        <taxon>Gentianales</taxon>
        <taxon>Rubiaceae</taxon>
        <taxon>Ixoroideae</taxon>
        <taxon>Gardenieae complex</taxon>
        <taxon>Bertiereae - Coffeeae clade</taxon>
        <taxon>Coffeeae</taxon>
        <taxon>Coffea</taxon>
    </lineage>
</organism>
<dbReference type="EC" id="5.6.2.3" evidence="1"/>
<name>A0A6P6T2K2_COFAR</name>
<dbReference type="PANTHER" id="PTHR10492">
    <property type="match status" value="1"/>
</dbReference>
<dbReference type="InterPro" id="IPR025476">
    <property type="entry name" value="Helitron_helicase-like"/>
</dbReference>
<dbReference type="GO" id="GO:0006281">
    <property type="term" value="P:DNA repair"/>
    <property type="evidence" value="ECO:0007669"/>
    <property type="project" value="UniProtKB-KW"/>
</dbReference>
<feature type="domain" description="DNA helicase Pif1-like 2B" evidence="4">
    <location>
        <begin position="910"/>
        <end position="955"/>
    </location>
</feature>
<evidence type="ECO:0000313" key="6">
    <source>
        <dbReference type="RefSeq" id="XP_027072141.2"/>
    </source>
</evidence>
<keyword evidence="5" id="KW-1185">Reference proteome</keyword>
<dbReference type="Pfam" id="PF14214">
    <property type="entry name" value="Helitron_like_N"/>
    <property type="match status" value="1"/>
</dbReference>
<keyword evidence="1" id="KW-0378">Hydrolase</keyword>